<keyword evidence="3 4" id="KW-0560">Oxidoreductase</keyword>
<keyword evidence="2" id="KW-0169">Cobalamin biosynthesis</keyword>
<evidence type="ECO:0000313" key="5">
    <source>
        <dbReference type="Proteomes" id="UP001432209"/>
    </source>
</evidence>
<dbReference type="NCBIfam" id="TIGR00715">
    <property type="entry name" value="precor6x_red"/>
    <property type="match status" value="1"/>
</dbReference>
<evidence type="ECO:0000256" key="1">
    <source>
        <dbReference type="ARBA" id="ARBA00004953"/>
    </source>
</evidence>
<evidence type="ECO:0000256" key="2">
    <source>
        <dbReference type="ARBA" id="ARBA00022573"/>
    </source>
</evidence>
<dbReference type="Pfam" id="PF02571">
    <property type="entry name" value="CbiJ"/>
    <property type="match status" value="1"/>
</dbReference>
<gene>
    <name evidence="4" type="ORF">OG442_04680</name>
</gene>
<evidence type="ECO:0000256" key="3">
    <source>
        <dbReference type="ARBA" id="ARBA00023002"/>
    </source>
</evidence>
<dbReference type="Proteomes" id="UP001432209">
    <property type="component" value="Chromosome"/>
</dbReference>
<dbReference type="EMBL" id="CP109495">
    <property type="protein sequence ID" value="WUX50891.1"/>
    <property type="molecule type" value="Genomic_DNA"/>
</dbReference>
<dbReference type="PANTHER" id="PTHR36925:SF1">
    <property type="entry name" value="COBALT-PRECORRIN-6A REDUCTASE"/>
    <property type="match status" value="1"/>
</dbReference>
<proteinExistence type="predicted"/>
<name>A0ABZ1ZX15_STRNV</name>
<keyword evidence="5" id="KW-1185">Reference proteome</keyword>
<dbReference type="PANTHER" id="PTHR36925">
    <property type="entry name" value="COBALT-PRECORRIN-6A REDUCTASE"/>
    <property type="match status" value="1"/>
</dbReference>
<dbReference type="InterPro" id="IPR003723">
    <property type="entry name" value="Precorrin-6x_reduct"/>
</dbReference>
<sequence>MPDRPCDLRVLILGGTTEARRLADALAAEAPHTHVTTSLAGRVANPATPAAGDLRVGGFGGPGALAAWLAAHRIDVLVDATHPFAATISAHAAEAAAASGTDHFALRRPGWPADPRDRRHPARSLADAAALLPALGAERVFLTTGRQGLAAFAGPELDGLHFLVRTVEPPEPPLPRDIRLLLDRGPYTLEGERALLAGHRIDVLVTKDSGGAATEAKLVAARALGLPVVMIERPPPPEGVPEVPDVPAALARLGVSRGAADTCP</sequence>
<comment type="pathway">
    <text evidence="1">Cofactor biosynthesis; adenosylcobalamin biosynthesis.</text>
</comment>
<evidence type="ECO:0000313" key="4">
    <source>
        <dbReference type="EMBL" id="WUX50891.1"/>
    </source>
</evidence>
<protein>
    <submittedName>
        <fullName evidence="4">Cobalt-precorrin-6A reductase</fullName>
        <ecNumber evidence="4">1.3.1.106</ecNumber>
    </submittedName>
</protein>
<dbReference type="PROSITE" id="PS51014">
    <property type="entry name" value="COBK_CBIJ"/>
    <property type="match status" value="1"/>
</dbReference>
<accession>A0ABZ1ZX15</accession>
<reference evidence="4" key="1">
    <citation type="submission" date="2022-10" db="EMBL/GenBank/DDBJ databases">
        <title>The complete genomes of actinobacterial strains from the NBC collection.</title>
        <authorList>
            <person name="Joergensen T.S."/>
            <person name="Alvarez Arevalo M."/>
            <person name="Sterndorff E.B."/>
            <person name="Faurdal D."/>
            <person name="Vuksanovic O."/>
            <person name="Mourched A.-S."/>
            <person name="Charusanti P."/>
            <person name="Shaw S."/>
            <person name="Blin K."/>
            <person name="Weber T."/>
        </authorList>
    </citation>
    <scope>NUCLEOTIDE SEQUENCE</scope>
    <source>
        <strain evidence="4">NBC_01432</strain>
    </source>
</reference>
<dbReference type="NCBIfam" id="NF005968">
    <property type="entry name" value="PRK08057.1-2"/>
    <property type="match status" value="1"/>
</dbReference>
<organism evidence="4 5">
    <name type="scientific">Streptomyces niveus</name>
    <name type="common">Streptomyces spheroides</name>
    <dbReference type="NCBI Taxonomy" id="193462"/>
    <lineage>
        <taxon>Bacteria</taxon>
        <taxon>Bacillati</taxon>
        <taxon>Actinomycetota</taxon>
        <taxon>Actinomycetes</taxon>
        <taxon>Kitasatosporales</taxon>
        <taxon>Streptomycetaceae</taxon>
        <taxon>Streptomyces</taxon>
    </lineage>
</organism>
<dbReference type="GO" id="GO:0016491">
    <property type="term" value="F:oxidoreductase activity"/>
    <property type="evidence" value="ECO:0007669"/>
    <property type="project" value="UniProtKB-KW"/>
</dbReference>
<dbReference type="EC" id="1.3.1.106" evidence="4"/>
<dbReference type="RefSeq" id="WP_329074540.1">
    <property type="nucleotide sequence ID" value="NZ_CP109495.1"/>
</dbReference>